<dbReference type="Gene3D" id="1.25.40.10">
    <property type="entry name" value="Tetratricopeptide repeat domain"/>
    <property type="match status" value="1"/>
</dbReference>
<dbReference type="InterPro" id="IPR006597">
    <property type="entry name" value="Sel1-like"/>
</dbReference>
<comment type="caution">
    <text evidence="1">The sequence shown here is derived from an EMBL/GenBank/DDBJ whole genome shotgun (WGS) entry which is preliminary data.</text>
</comment>
<sequence length="416" mass="48681">MIQQFKNKTHVKMENCMDNSEQYRNNYFPYHFEELETDITMLSSNSCKVFSKKYNKTMILKRVVFFQKYTLEDFINDLKQYKKLDLHENILKFIAIIKQSINEIIFVHEYAFNGTLCQYLNQNFNKINWNDNEIVDGKREIVVPGTPKNYIKIYTECWQHNSNQRPTIQLCNKNENKDQPMSEIRNSNSTKLLNYYTDLHDKTAKELMLISSIINILSENSMVNDRNNSLNLISSLSTLNIVKTIPISLVNASKQNNIDYQFLYDLNQLFITQFNVQGSVIPSSVSSVIYCLKNHMVEHNKNSKDILEHYNNYKFKYYFTSIIGFFYEHGIGTIVDYYKAFDMYKQAAENFNSSIKMSNLLKENQIIGLISLGLCYIDGKGIIEDQLKALYLFLKSVAKGSSSGKSYIGQCYDYDY</sequence>
<keyword evidence="2" id="KW-1185">Reference proteome</keyword>
<proteinExistence type="predicted"/>
<dbReference type="InterPro" id="IPR011990">
    <property type="entry name" value="TPR-like_helical_dom_sf"/>
</dbReference>
<dbReference type="AlphaFoldDB" id="A0A9N9JG64"/>
<evidence type="ECO:0000313" key="2">
    <source>
        <dbReference type="Proteomes" id="UP000789759"/>
    </source>
</evidence>
<name>A0A9N9JG64_9GLOM</name>
<accession>A0A9N9JG64</accession>
<dbReference type="Gene3D" id="1.10.510.10">
    <property type="entry name" value="Transferase(Phosphotransferase) domain 1"/>
    <property type="match status" value="1"/>
</dbReference>
<dbReference type="InterPro" id="IPR011009">
    <property type="entry name" value="Kinase-like_dom_sf"/>
</dbReference>
<evidence type="ECO:0000313" key="1">
    <source>
        <dbReference type="EMBL" id="CAG8780758.1"/>
    </source>
</evidence>
<reference evidence="1" key="1">
    <citation type="submission" date="2021-06" db="EMBL/GenBank/DDBJ databases">
        <authorList>
            <person name="Kallberg Y."/>
            <person name="Tangrot J."/>
            <person name="Rosling A."/>
        </authorList>
    </citation>
    <scope>NUCLEOTIDE SEQUENCE</scope>
    <source>
        <strain evidence="1">FL966</strain>
    </source>
</reference>
<dbReference type="SUPFAM" id="SSF56112">
    <property type="entry name" value="Protein kinase-like (PK-like)"/>
    <property type="match status" value="1"/>
</dbReference>
<dbReference type="OrthoDB" id="2428957at2759"/>
<protein>
    <submittedName>
        <fullName evidence="1">2880_t:CDS:1</fullName>
    </submittedName>
</protein>
<dbReference type="SUPFAM" id="SSF81901">
    <property type="entry name" value="HCP-like"/>
    <property type="match status" value="1"/>
</dbReference>
<dbReference type="Pfam" id="PF08238">
    <property type="entry name" value="Sel1"/>
    <property type="match status" value="2"/>
</dbReference>
<dbReference type="Proteomes" id="UP000789759">
    <property type="component" value="Unassembled WGS sequence"/>
</dbReference>
<gene>
    <name evidence="1" type="ORF">CPELLU_LOCUS16375</name>
</gene>
<dbReference type="SMART" id="SM00671">
    <property type="entry name" value="SEL1"/>
    <property type="match status" value="2"/>
</dbReference>
<dbReference type="EMBL" id="CAJVQA010024022">
    <property type="protein sequence ID" value="CAG8780758.1"/>
    <property type="molecule type" value="Genomic_DNA"/>
</dbReference>
<organism evidence="1 2">
    <name type="scientific">Cetraspora pellucida</name>
    <dbReference type="NCBI Taxonomy" id="1433469"/>
    <lineage>
        <taxon>Eukaryota</taxon>
        <taxon>Fungi</taxon>
        <taxon>Fungi incertae sedis</taxon>
        <taxon>Mucoromycota</taxon>
        <taxon>Glomeromycotina</taxon>
        <taxon>Glomeromycetes</taxon>
        <taxon>Diversisporales</taxon>
        <taxon>Gigasporaceae</taxon>
        <taxon>Cetraspora</taxon>
    </lineage>
</organism>
<feature type="non-terminal residue" evidence="1">
    <location>
        <position position="416"/>
    </location>
</feature>